<evidence type="ECO:0000313" key="1">
    <source>
        <dbReference type="EMBL" id="EYC13127.1"/>
    </source>
</evidence>
<gene>
    <name evidence="1" type="primary">Acey_s0045.g1281</name>
    <name evidence="1" type="ORF">Y032_0045g1281</name>
</gene>
<sequence length="70" mass="7892">MREIGLVLEAWRENSLEKGDDSAHRSAGNRSFPRPKKISVVYCNQMQPRKHVQSADKQVQLILGDSIGSK</sequence>
<dbReference type="EMBL" id="JARK01001381">
    <property type="protein sequence ID" value="EYC13127.1"/>
    <property type="molecule type" value="Genomic_DNA"/>
</dbReference>
<evidence type="ECO:0000313" key="2">
    <source>
        <dbReference type="Proteomes" id="UP000024635"/>
    </source>
</evidence>
<comment type="caution">
    <text evidence="1">The sequence shown here is derived from an EMBL/GenBank/DDBJ whole genome shotgun (WGS) entry which is preliminary data.</text>
</comment>
<protein>
    <submittedName>
        <fullName evidence="1">Uncharacterized protein</fullName>
    </submittedName>
</protein>
<accession>A0A016UE52</accession>
<keyword evidence="2" id="KW-1185">Reference proteome</keyword>
<name>A0A016UE52_9BILA</name>
<dbReference type="Proteomes" id="UP000024635">
    <property type="component" value="Unassembled WGS sequence"/>
</dbReference>
<proteinExistence type="predicted"/>
<dbReference type="AlphaFoldDB" id="A0A016UE52"/>
<reference evidence="2" key="1">
    <citation type="journal article" date="2015" name="Nat. Genet.">
        <title>The genome and transcriptome of the zoonotic hookworm Ancylostoma ceylanicum identify infection-specific gene families.</title>
        <authorList>
            <person name="Schwarz E.M."/>
            <person name="Hu Y."/>
            <person name="Antoshechkin I."/>
            <person name="Miller M.M."/>
            <person name="Sternberg P.W."/>
            <person name="Aroian R.V."/>
        </authorList>
    </citation>
    <scope>NUCLEOTIDE SEQUENCE</scope>
    <source>
        <strain evidence="2">HY135</strain>
    </source>
</reference>
<organism evidence="1 2">
    <name type="scientific">Ancylostoma ceylanicum</name>
    <dbReference type="NCBI Taxonomy" id="53326"/>
    <lineage>
        <taxon>Eukaryota</taxon>
        <taxon>Metazoa</taxon>
        <taxon>Ecdysozoa</taxon>
        <taxon>Nematoda</taxon>
        <taxon>Chromadorea</taxon>
        <taxon>Rhabditida</taxon>
        <taxon>Rhabditina</taxon>
        <taxon>Rhabditomorpha</taxon>
        <taxon>Strongyloidea</taxon>
        <taxon>Ancylostomatidae</taxon>
        <taxon>Ancylostomatinae</taxon>
        <taxon>Ancylostoma</taxon>
    </lineage>
</organism>